<evidence type="ECO:0000313" key="2">
    <source>
        <dbReference type="Proteomes" id="UP000244956"/>
    </source>
</evidence>
<evidence type="ECO:0000313" key="1">
    <source>
        <dbReference type="EMBL" id="PWD99265.1"/>
    </source>
</evidence>
<sequence length="429" mass="49933">MNEEFLHFLWQHKFYKQGLFYTSCGQKMEVIHPGLINTNSGPDFFNAKIKLDGVLWAGNVEIHYKASDWYRHNHYKDSLYDNVILHVVVSDDEDVFTGKGRRIPAWEMEVPERTYQDYDNLLRNRGWIPCQGMIDGVSGFELAGWVERMLIEKLEKKVEGIETILHASKNDWQEVLFIVLSRNFGFGLNGDPFERLARQTPWKIVARNSDAPEKLEALFLGQAGFLNQGRTDDRYMSLLQREYNLIKHKYGLEPIPAHNWKFLRLRPGNFPTIRLVQLAALIARSPFLFDHLLRCNNLSDVRSLFYSEPQPYWINHYRPFASAPEKSKKLGKQAVDLIIINTVVPLFFSYGRLRGQEYFKNKAIDWLNQLPAEKNQIVNGWKKPGIELDISSAAESQGLVYLKKMYCDQRKCLSCRVGHRVVSQNTTRI</sequence>
<dbReference type="AlphaFoldDB" id="A0A2U2B881"/>
<dbReference type="RefSeq" id="WP_109264665.1">
    <property type="nucleotide sequence ID" value="NZ_QEWP01000008.1"/>
</dbReference>
<dbReference type="EMBL" id="QEWP01000008">
    <property type="protein sequence ID" value="PWD99265.1"/>
    <property type="molecule type" value="Genomic_DNA"/>
</dbReference>
<dbReference type="Proteomes" id="UP000244956">
    <property type="component" value="Unassembled WGS sequence"/>
</dbReference>
<proteinExistence type="predicted"/>
<name>A0A2U2B881_9BACT</name>
<dbReference type="Pfam" id="PF11013">
    <property type="entry name" value="DUF2851"/>
    <property type="match status" value="1"/>
</dbReference>
<protein>
    <submittedName>
        <fullName evidence="1">DUF2851 domain-containing protein</fullName>
    </submittedName>
</protein>
<reference evidence="1 2" key="1">
    <citation type="submission" date="2018-05" db="EMBL/GenBank/DDBJ databases">
        <title>Marinilabilia rubrum sp. nov., isolated from saltern sediment.</title>
        <authorList>
            <person name="Zhang R."/>
        </authorList>
    </citation>
    <scope>NUCLEOTIDE SEQUENCE [LARGE SCALE GENOMIC DNA]</scope>
    <source>
        <strain evidence="1 2">WTE16</strain>
    </source>
</reference>
<dbReference type="OrthoDB" id="1005072at2"/>
<comment type="caution">
    <text evidence="1">The sequence shown here is derived from an EMBL/GenBank/DDBJ whole genome shotgun (WGS) entry which is preliminary data.</text>
</comment>
<keyword evidence="2" id="KW-1185">Reference proteome</keyword>
<dbReference type="InterPro" id="IPR021272">
    <property type="entry name" value="DUF2851"/>
</dbReference>
<accession>A0A2U2B881</accession>
<organism evidence="1 2">
    <name type="scientific">Marinilabilia rubra</name>
    <dbReference type="NCBI Taxonomy" id="2162893"/>
    <lineage>
        <taxon>Bacteria</taxon>
        <taxon>Pseudomonadati</taxon>
        <taxon>Bacteroidota</taxon>
        <taxon>Bacteroidia</taxon>
        <taxon>Marinilabiliales</taxon>
        <taxon>Marinilabiliaceae</taxon>
        <taxon>Marinilabilia</taxon>
    </lineage>
</organism>
<gene>
    <name evidence="1" type="ORF">DDZ16_11770</name>
</gene>